<dbReference type="AlphaFoldDB" id="A0A1F8GWU4"/>
<sequence>MVLPFLREFNEVRSNKCWSMFIAKYVLVIFRRLVLVTRRWKKNRIIIMSIAITHDQTRSFKKILPIVLAAAAILAVAAFVSYQPVADASTTPAQWGLKEGDRISANNIAAGIDDPDLYIINDFGYMRLILNPAIAAMYGQLGAWPQPFLSRVKTVSPAVRDAFTYSGLFRNCESNEQAVWAYEFTGEDTGVIHHVAMTGEAAVAQDANFFKKVFCINNKEAAWFTKSPVDYTNLSQIMNYCRPGQSNCQGVTPTPPPSGPISATLAANNPASGTLVAGQAIADLIHIQFMGTGTVTQMVFKRIGISSDTTLSSVYLYEGESRLSDSSTVSSNMITFNDPTGLFVVNGSRVISTKSNIAASTSGQTVGLQLVSYTVTGGTMSTVNLNGNLFTIAEASLATADFGATTTPAAATINPQNDYVMWQNTVTVGVRSVTLKSFKLRQVGSVYPTDLSNFRLYVDGVQAGGAVASLDAQGYITFDLSGAPVTLQTGGRIIKLVGNIVNGSSRNFSFSLRQAGDINVVDSNFGVSILATNNGSAFSAVTSGVQTLGAGTISITKTSDSPSVSVVKGASGVTLARYTVQAAGEKVKVENLSFNIVDSANRNAFSLRNGAIFMKSSTDTTWTQIGSTQSICGFDDQTTGQCTSIAVASASYTTFTFGSALTVDPLNPVQIEVRADMVDNDGTDNVTSGDTVQARVFYKSTFNNAQLMTSLSYINAPTAANQDGNTLTIQAGTLTLSKYAAYADQTVIVPKSLVKLGHYTLTGSAFEDVNVNTIAGGFTEGDEWTAAKLADVYVKVVGPDGNTVYTSDKKGTVSATASSSWSVNFVIAKNVTQHVEVWGTVQSFTVAGADDTMRTEVSVTGTTTQSNTSTSTSVILGQTMTGGAGSVASGLYGTISDKLTAANTTTDAVRFSFTGTNDAFTLTDVTMKVNNANAASTVAKVLLKDVNGTTVAQKDIALVASGSYYATFTGLSLTIPANVTDGLVLTGAVQFGSIGVGAATTSANAQLTMTEFKAQDSNGTQTTGDTDRAGANLYAHASYPTVASLANVDGNTLNNGTKYISSFNLSNTGGQVGWDKIKWTTAKDTNTIMTSSSFKLFENGVDVSSQGTFTVTGAGAGFTAGTIIFVWTAERPLTTTTKYELQTNVSGVDAAGDFIQAQITQPSSNATPSQYATVAATTASFVWTDRSAASHGLGTGDWMNDHLVLSLPLTWTSTK</sequence>
<evidence type="ECO:0000256" key="1">
    <source>
        <dbReference type="SAM" id="Phobius"/>
    </source>
</evidence>
<proteinExistence type="predicted"/>
<feature type="transmembrane region" description="Helical" evidence="1">
    <location>
        <begin position="63"/>
        <end position="82"/>
    </location>
</feature>
<dbReference type="STRING" id="1802701.A3A33_02585"/>
<dbReference type="EMBL" id="MGKP01000009">
    <property type="protein sequence ID" value="OGN29126.1"/>
    <property type="molecule type" value="Genomic_DNA"/>
</dbReference>
<organism evidence="2 3">
    <name type="scientific">Candidatus Yanofskybacteria bacterium RIFCSPLOWO2_01_FULL_49_25</name>
    <dbReference type="NCBI Taxonomy" id="1802701"/>
    <lineage>
        <taxon>Bacteria</taxon>
        <taxon>Candidatus Yanofskyibacteriota</taxon>
    </lineage>
</organism>
<evidence type="ECO:0000313" key="3">
    <source>
        <dbReference type="Proteomes" id="UP000179047"/>
    </source>
</evidence>
<keyword evidence="1" id="KW-0812">Transmembrane</keyword>
<feature type="transmembrane region" description="Helical" evidence="1">
    <location>
        <begin position="20"/>
        <end position="37"/>
    </location>
</feature>
<reference evidence="2 3" key="1">
    <citation type="journal article" date="2016" name="Nat. Commun.">
        <title>Thousands of microbial genomes shed light on interconnected biogeochemical processes in an aquifer system.</title>
        <authorList>
            <person name="Anantharaman K."/>
            <person name="Brown C.T."/>
            <person name="Hug L.A."/>
            <person name="Sharon I."/>
            <person name="Castelle C.J."/>
            <person name="Probst A.J."/>
            <person name="Thomas B.C."/>
            <person name="Singh A."/>
            <person name="Wilkins M.J."/>
            <person name="Karaoz U."/>
            <person name="Brodie E.L."/>
            <person name="Williams K.H."/>
            <person name="Hubbard S.S."/>
            <person name="Banfield J.F."/>
        </authorList>
    </citation>
    <scope>NUCLEOTIDE SEQUENCE [LARGE SCALE GENOMIC DNA]</scope>
</reference>
<keyword evidence="1" id="KW-0472">Membrane</keyword>
<dbReference type="Proteomes" id="UP000179047">
    <property type="component" value="Unassembled WGS sequence"/>
</dbReference>
<comment type="caution">
    <text evidence="2">The sequence shown here is derived from an EMBL/GenBank/DDBJ whole genome shotgun (WGS) entry which is preliminary data.</text>
</comment>
<gene>
    <name evidence="2" type="ORF">A3A33_02585</name>
</gene>
<protein>
    <submittedName>
        <fullName evidence="2">Uncharacterized protein</fullName>
    </submittedName>
</protein>
<keyword evidence="1" id="KW-1133">Transmembrane helix</keyword>
<name>A0A1F8GWU4_9BACT</name>
<evidence type="ECO:0000313" key="2">
    <source>
        <dbReference type="EMBL" id="OGN29126.1"/>
    </source>
</evidence>
<accession>A0A1F8GWU4</accession>